<protein>
    <recommendedName>
        <fullName evidence="2">Septum formation-related domain-containing protein</fullName>
    </recommendedName>
</protein>
<feature type="domain" description="Septum formation-related" evidence="2">
    <location>
        <begin position="48"/>
        <end position="272"/>
    </location>
</feature>
<sequence>MRSSRTMLVGALVAVLVAAGCATVDGLDADLTDDWAALAPAGPFTPAAGVCQEADFTDVVTLVAYQPVDCAGPHRVETTHVGIFPAKQTARPATGSAELRGAFADCDGRTSGYVGDEWRGARLRLGVAIPSETGWASGARWYRCDLTEVTTVEAGAGTVTRTGSLRGALRGPSPLRLGCQQARTGRGGGVSTLTPVACDTRHNAEYVGVWQAPDKPFPDVPAGWSRFYTGCYEVLAKYAGVPNDVQIRIRSGVVVRPPAEGRWRAGDRGVRCYLWLSHRTVTGSLKGAGPAGLPIRTR</sequence>
<gene>
    <name evidence="3" type="ORF">E1091_04555</name>
</gene>
<name>A0ABY2DJV1_9ACTN</name>
<dbReference type="InterPro" id="IPR026004">
    <property type="entry name" value="Septum_form"/>
</dbReference>
<dbReference type="Pfam" id="PF13845">
    <property type="entry name" value="Septum_form"/>
    <property type="match status" value="1"/>
</dbReference>
<feature type="chain" id="PRO_5045699611" description="Septum formation-related domain-containing protein" evidence="1">
    <location>
        <begin position="19"/>
        <end position="298"/>
    </location>
</feature>
<accession>A0ABY2DJV1</accession>
<keyword evidence="4" id="KW-1185">Reference proteome</keyword>
<evidence type="ECO:0000259" key="2">
    <source>
        <dbReference type="Pfam" id="PF13845"/>
    </source>
</evidence>
<evidence type="ECO:0000256" key="1">
    <source>
        <dbReference type="SAM" id="SignalP"/>
    </source>
</evidence>
<comment type="caution">
    <text evidence="3">The sequence shown here is derived from an EMBL/GenBank/DDBJ whole genome shotgun (WGS) entry which is preliminary data.</text>
</comment>
<organism evidence="3 4">
    <name type="scientific">Micromonospora fluostatini</name>
    <dbReference type="NCBI Taxonomy" id="1629071"/>
    <lineage>
        <taxon>Bacteria</taxon>
        <taxon>Bacillati</taxon>
        <taxon>Actinomycetota</taxon>
        <taxon>Actinomycetes</taxon>
        <taxon>Micromonosporales</taxon>
        <taxon>Micromonosporaceae</taxon>
        <taxon>Micromonospora</taxon>
    </lineage>
</organism>
<dbReference type="PROSITE" id="PS51257">
    <property type="entry name" value="PROKAR_LIPOPROTEIN"/>
    <property type="match status" value="1"/>
</dbReference>
<evidence type="ECO:0000313" key="3">
    <source>
        <dbReference type="EMBL" id="TDC00614.1"/>
    </source>
</evidence>
<reference evidence="3 4" key="1">
    <citation type="submission" date="2019-02" db="EMBL/GenBank/DDBJ databases">
        <title>Draft genome sequences of novel Actinobacteria.</title>
        <authorList>
            <person name="Sahin N."/>
            <person name="Ay H."/>
            <person name="Saygin H."/>
        </authorList>
    </citation>
    <scope>NUCLEOTIDE SEQUENCE [LARGE SCALE GENOMIC DNA]</scope>
    <source>
        <strain evidence="3 4">JCM 30529</strain>
    </source>
</reference>
<keyword evidence="1" id="KW-0732">Signal</keyword>
<dbReference type="EMBL" id="SMKE01000095">
    <property type="protein sequence ID" value="TDC00614.1"/>
    <property type="molecule type" value="Genomic_DNA"/>
</dbReference>
<evidence type="ECO:0000313" key="4">
    <source>
        <dbReference type="Proteomes" id="UP000295626"/>
    </source>
</evidence>
<feature type="signal peptide" evidence="1">
    <location>
        <begin position="1"/>
        <end position="18"/>
    </location>
</feature>
<dbReference type="Proteomes" id="UP000295626">
    <property type="component" value="Unassembled WGS sequence"/>
</dbReference>
<proteinExistence type="predicted"/>